<dbReference type="Proteomes" id="UP000298663">
    <property type="component" value="Unassembled WGS sequence"/>
</dbReference>
<sequence length="215" mass="24316">MFLKFLLWTVLISAGLAVDCDNAKLHLCYPSMQKTLNLTVGQPWSYPEKFREEIEKLYGAEAKVGLRKICQAFRAFLDCYGNTYRQCMVPMKIVGSGVTPKAAYEFVSVFSQFHYTCGAGVNVFVNAEVCMTKVWSSNKGELDNARVRFNSKVDVVPDSACDLAQTLLLKQYQIKFNECTIGGKFWACEYARIYVFNRFPQCSLTCSSKIQKTSS</sequence>
<comment type="caution">
    <text evidence="2">The sequence shown here is derived from an EMBL/GenBank/DDBJ whole genome shotgun (WGS) entry which is preliminary data.</text>
</comment>
<dbReference type="PANTHER" id="PTHR34311">
    <property type="entry name" value="PROTEIN CBG21698-RELATED"/>
    <property type="match status" value="1"/>
</dbReference>
<evidence type="ECO:0000313" key="2">
    <source>
        <dbReference type="EMBL" id="TMS36390.1"/>
    </source>
</evidence>
<dbReference type="OrthoDB" id="5793387at2759"/>
<keyword evidence="3" id="KW-1185">Reference proteome</keyword>
<dbReference type="STRING" id="34508.A0A4U8USV9"/>
<evidence type="ECO:0000313" key="3">
    <source>
        <dbReference type="Proteomes" id="UP000298663"/>
    </source>
</evidence>
<evidence type="ECO:0000256" key="1">
    <source>
        <dbReference type="SAM" id="SignalP"/>
    </source>
</evidence>
<proteinExistence type="predicted"/>
<reference evidence="2 3" key="1">
    <citation type="journal article" date="2015" name="Genome Biol.">
        <title>Comparative genomics of Steinernema reveals deeply conserved gene regulatory networks.</title>
        <authorList>
            <person name="Dillman A.R."/>
            <person name="Macchietto M."/>
            <person name="Porter C.F."/>
            <person name="Rogers A."/>
            <person name="Williams B."/>
            <person name="Antoshechkin I."/>
            <person name="Lee M.M."/>
            <person name="Goodwin Z."/>
            <person name="Lu X."/>
            <person name="Lewis E.E."/>
            <person name="Goodrich-Blair H."/>
            <person name="Stock S.P."/>
            <person name="Adams B.J."/>
            <person name="Sternberg P.W."/>
            <person name="Mortazavi A."/>
        </authorList>
    </citation>
    <scope>NUCLEOTIDE SEQUENCE [LARGE SCALE GENOMIC DNA]</scope>
    <source>
        <strain evidence="2 3">ALL</strain>
    </source>
</reference>
<reference evidence="2 3" key="2">
    <citation type="journal article" date="2019" name="G3 (Bethesda)">
        <title>Hybrid Assembly of the Genome of the Entomopathogenic Nematode Steinernema carpocapsae Identifies the X-Chromosome.</title>
        <authorList>
            <person name="Serra L."/>
            <person name="Macchietto M."/>
            <person name="Macias-Munoz A."/>
            <person name="McGill C.J."/>
            <person name="Rodriguez I.M."/>
            <person name="Rodriguez B."/>
            <person name="Murad R."/>
            <person name="Mortazavi A."/>
        </authorList>
    </citation>
    <scope>NUCLEOTIDE SEQUENCE [LARGE SCALE GENOMIC DNA]</scope>
    <source>
        <strain evidence="2 3">ALL</strain>
    </source>
</reference>
<protein>
    <recommendedName>
        <fullName evidence="4">ZP domain-containing protein</fullName>
    </recommendedName>
</protein>
<dbReference type="EMBL" id="AZBU02000001">
    <property type="protein sequence ID" value="TMS36390.1"/>
    <property type="molecule type" value="Genomic_DNA"/>
</dbReference>
<evidence type="ECO:0008006" key="4">
    <source>
        <dbReference type="Google" id="ProtNLM"/>
    </source>
</evidence>
<dbReference type="AlphaFoldDB" id="A0A4U8USV9"/>
<name>A0A4U8USV9_STECR</name>
<keyword evidence="1" id="KW-0732">Signal</keyword>
<dbReference type="PANTHER" id="PTHR34311:SF10">
    <property type="entry name" value="NEMATODE SPECIFIC PEPTIDE FAMILY-RELATED"/>
    <property type="match status" value="1"/>
</dbReference>
<accession>A0A4U8USV9</accession>
<feature type="signal peptide" evidence="1">
    <location>
        <begin position="1"/>
        <end position="17"/>
    </location>
</feature>
<feature type="chain" id="PRO_5020185365" description="ZP domain-containing protein" evidence="1">
    <location>
        <begin position="18"/>
        <end position="215"/>
    </location>
</feature>
<gene>
    <name evidence="2" type="ORF">L596_003565</name>
</gene>
<organism evidence="2 3">
    <name type="scientific">Steinernema carpocapsae</name>
    <name type="common">Entomopathogenic nematode</name>
    <dbReference type="NCBI Taxonomy" id="34508"/>
    <lineage>
        <taxon>Eukaryota</taxon>
        <taxon>Metazoa</taxon>
        <taxon>Ecdysozoa</taxon>
        <taxon>Nematoda</taxon>
        <taxon>Chromadorea</taxon>
        <taxon>Rhabditida</taxon>
        <taxon>Tylenchina</taxon>
        <taxon>Panagrolaimomorpha</taxon>
        <taxon>Strongyloidoidea</taxon>
        <taxon>Steinernematidae</taxon>
        <taxon>Steinernema</taxon>
    </lineage>
</organism>